<dbReference type="EMBL" id="CP127162">
    <property type="protein sequence ID" value="WIV20042.1"/>
    <property type="molecule type" value="Genomic_DNA"/>
</dbReference>
<sequence length="279" mass="32126">MDKPLITLSIEEFGFALASMGAEDVAAGLLKPMYGELSEREWELILQAASHSLLSKGLIVSLEEMEIEFVPDLLEMLIHFARSRRMLRSYSLRNDQEKVLTIHAGEEEQHGQYLYHLAVNQRIHLFTWTEPAEWEEELYRFYLSQERLLPAEATKLRISESRWNALTAITPDTDVSTLVSEWALTEPEQQLIQAWSSAFIKSGKNLDNLSILHYGDKEMPTPEQMLLLLNVEEHFYSIHNIQPDPTSEPVIEIECSTEHTLRKQLKDIIEGFATSSLQR</sequence>
<accession>A0ABY8X3E7</accession>
<gene>
    <name evidence="1" type="ORF">QPK24_04815</name>
</gene>
<reference evidence="1 2" key="1">
    <citation type="submission" date="2023-06" db="EMBL/GenBank/DDBJ databases">
        <title>Paenibacillus polygonum sp. nov., an endophytic bacterium, isolated from Polygonum lapathifolium L. in Nanji Wetland National Nature Reserve, South of Poyang Lake, Jiangxi Province, China.</title>
        <authorList>
            <person name="Yu Z."/>
        </authorList>
    </citation>
    <scope>NUCLEOTIDE SEQUENCE [LARGE SCALE GENOMIC DNA]</scope>
    <source>
        <strain evidence="1 2">C31</strain>
    </source>
</reference>
<evidence type="ECO:0000313" key="1">
    <source>
        <dbReference type="EMBL" id="WIV20042.1"/>
    </source>
</evidence>
<organism evidence="1 2">
    <name type="scientific">Paenibacillus polygoni</name>
    <dbReference type="NCBI Taxonomy" id="3050112"/>
    <lineage>
        <taxon>Bacteria</taxon>
        <taxon>Bacillati</taxon>
        <taxon>Bacillota</taxon>
        <taxon>Bacilli</taxon>
        <taxon>Bacillales</taxon>
        <taxon>Paenibacillaceae</taxon>
        <taxon>Paenibacillus</taxon>
    </lineage>
</organism>
<protein>
    <submittedName>
        <fullName evidence="1">Uncharacterized protein</fullName>
    </submittedName>
</protein>
<dbReference type="Proteomes" id="UP001236415">
    <property type="component" value="Chromosome"/>
</dbReference>
<keyword evidence="2" id="KW-1185">Reference proteome</keyword>
<proteinExistence type="predicted"/>
<name>A0ABY8X3E7_9BACL</name>
<evidence type="ECO:0000313" key="2">
    <source>
        <dbReference type="Proteomes" id="UP001236415"/>
    </source>
</evidence>
<dbReference type="RefSeq" id="WP_285746610.1">
    <property type="nucleotide sequence ID" value="NZ_CP127162.1"/>
</dbReference>